<dbReference type="GO" id="GO:0016881">
    <property type="term" value="F:acid-amino acid ligase activity"/>
    <property type="evidence" value="ECO:0007669"/>
    <property type="project" value="UniProtKB-ARBA"/>
</dbReference>
<dbReference type="PANTHER" id="PTHR34384:SF5">
    <property type="entry name" value="L-2,3-DIAMINOPROPANOATE--CITRATE LIGASE"/>
    <property type="match status" value="1"/>
</dbReference>
<keyword evidence="5" id="KW-1185">Reference proteome</keyword>
<protein>
    <submittedName>
        <fullName evidence="4">IucA/IucC family protein</fullName>
    </submittedName>
</protein>
<sequence length="597" mass="64538">MSHDVQAAAEAAAFRSFANVYLREIDPGIAVRHAQADGPPAACLEWALHRQRVRVRAELASASLCGAHRFGRVWLRNLHEPRWRIAAPLAAVQLLLGEAFERAEGPGPGTASARERELALLGRILDSYRETARQLALADRADHAEAADASFIAAERSLVFGHWLHPTPKSRHGMTGWQARRYGAEEGGTFQLVAFAGAASRVRQASAAPLPASRIALDLLGTSAAGIGLRADEVLLPLHPLQAEALLLEPHVEAALASGALRLLGPQGRRFAATSSLRTVYAPNAAWMAKFSLPVTLTNSLRVNRTAELEAGVAMARLANRLDFAAAFPGFRILADPACLAFAWPDREEGGFETVLRENPFRGGAERGVATVAALAAEPPPGRRSRLEGLIRRLGAADGEPAAAVARRWFGRYLDCMLEPVAAMFDRHGIALEAHQQNALVDVSAGWPTRGFYRDNQGFYLAESARETLLALAPETARIPGLFFDDREVRRRLGYYLVVNQIFSVVSRLAHDGLAGEHEMLDGLAARLERIAAGAGPRGRAFARAILEEPTLCTKANLRVRLLGRDELASAGDAGIYMDYPNPIARLRAPARDALAS</sequence>
<dbReference type="InterPro" id="IPR022770">
    <property type="entry name" value="IucA/IucC-like_C"/>
</dbReference>
<dbReference type="Pfam" id="PF06276">
    <property type="entry name" value="FhuF"/>
    <property type="match status" value="1"/>
</dbReference>
<organism evidence="4 5">
    <name type="scientific">Aureimonas flava</name>
    <dbReference type="NCBI Taxonomy" id="2320271"/>
    <lineage>
        <taxon>Bacteria</taxon>
        <taxon>Pseudomonadati</taxon>
        <taxon>Pseudomonadota</taxon>
        <taxon>Alphaproteobacteria</taxon>
        <taxon>Hyphomicrobiales</taxon>
        <taxon>Aurantimonadaceae</taxon>
        <taxon>Aureimonas</taxon>
    </lineage>
</organism>
<dbReference type="InterPro" id="IPR037455">
    <property type="entry name" value="LucA/IucC-like"/>
</dbReference>
<feature type="domain" description="Aerobactin siderophore biosynthesis IucA/IucC-like C-terminal" evidence="3">
    <location>
        <begin position="408"/>
        <end position="568"/>
    </location>
</feature>
<dbReference type="Gene3D" id="1.10.510.40">
    <property type="match status" value="1"/>
</dbReference>
<dbReference type="InterPro" id="IPR007310">
    <property type="entry name" value="Aerobactin_biosyn_IucA/IucC_N"/>
</dbReference>
<proteinExistence type="inferred from homology"/>
<dbReference type="Pfam" id="PF04183">
    <property type="entry name" value="IucA_IucC"/>
    <property type="match status" value="1"/>
</dbReference>
<dbReference type="EMBL" id="QYRN01000010">
    <property type="protein sequence ID" value="RIX98472.1"/>
    <property type="molecule type" value="Genomic_DNA"/>
</dbReference>
<dbReference type="OrthoDB" id="495728at2"/>
<dbReference type="GO" id="GO:0019290">
    <property type="term" value="P:siderophore biosynthetic process"/>
    <property type="evidence" value="ECO:0007669"/>
    <property type="project" value="InterPro"/>
</dbReference>
<gene>
    <name evidence="4" type="ORF">D3218_17200</name>
</gene>
<evidence type="ECO:0000313" key="4">
    <source>
        <dbReference type="EMBL" id="RIX98472.1"/>
    </source>
</evidence>
<comment type="similarity">
    <text evidence="1">Belongs to the IucA/IucC family.</text>
</comment>
<accession>A0A3A1WGC7</accession>
<dbReference type="Proteomes" id="UP000265750">
    <property type="component" value="Unassembled WGS sequence"/>
</dbReference>
<feature type="domain" description="Aerobactin siderophore biosynthesis IucA/IucC N-terminal" evidence="2">
    <location>
        <begin position="150"/>
        <end position="376"/>
    </location>
</feature>
<evidence type="ECO:0000259" key="2">
    <source>
        <dbReference type="Pfam" id="PF04183"/>
    </source>
</evidence>
<evidence type="ECO:0000256" key="1">
    <source>
        <dbReference type="ARBA" id="ARBA00007832"/>
    </source>
</evidence>
<dbReference type="RefSeq" id="WP_119541307.1">
    <property type="nucleotide sequence ID" value="NZ_QYRN01000010.1"/>
</dbReference>
<dbReference type="AlphaFoldDB" id="A0A3A1WGC7"/>
<dbReference type="PANTHER" id="PTHR34384">
    <property type="entry name" value="L-2,3-DIAMINOPROPANOATE--CITRATE LIGASE"/>
    <property type="match status" value="1"/>
</dbReference>
<reference evidence="5" key="1">
    <citation type="submission" date="2018-09" db="EMBL/GenBank/DDBJ databases">
        <authorList>
            <person name="Tuo L."/>
        </authorList>
    </citation>
    <scope>NUCLEOTIDE SEQUENCE [LARGE SCALE GENOMIC DNA]</scope>
    <source>
        <strain evidence="5">M2BS4Y-1</strain>
    </source>
</reference>
<evidence type="ECO:0000313" key="5">
    <source>
        <dbReference type="Proteomes" id="UP000265750"/>
    </source>
</evidence>
<evidence type="ECO:0000259" key="3">
    <source>
        <dbReference type="Pfam" id="PF06276"/>
    </source>
</evidence>
<comment type="caution">
    <text evidence="4">The sequence shown here is derived from an EMBL/GenBank/DDBJ whole genome shotgun (WGS) entry which is preliminary data.</text>
</comment>
<name>A0A3A1WGC7_9HYPH</name>